<protein>
    <recommendedName>
        <fullName evidence="4">GlcNAc-PI de-N-acetylase</fullName>
    </recommendedName>
</protein>
<feature type="signal peptide" evidence="1">
    <location>
        <begin position="1"/>
        <end position="21"/>
    </location>
</feature>
<organism evidence="2 3">
    <name type="scientific">Longispora fulva</name>
    <dbReference type="NCBI Taxonomy" id="619741"/>
    <lineage>
        <taxon>Bacteria</taxon>
        <taxon>Bacillati</taxon>
        <taxon>Actinomycetota</taxon>
        <taxon>Actinomycetes</taxon>
        <taxon>Micromonosporales</taxon>
        <taxon>Micromonosporaceae</taxon>
        <taxon>Longispora</taxon>
    </lineage>
</organism>
<keyword evidence="3" id="KW-1185">Reference proteome</keyword>
<keyword evidence="1" id="KW-0732">Signal</keyword>
<name>A0A8J7G8I5_9ACTN</name>
<comment type="caution">
    <text evidence="2">The sequence shown here is derived from an EMBL/GenBank/DDBJ whole genome shotgun (WGS) entry which is preliminary data.</text>
</comment>
<evidence type="ECO:0008006" key="4">
    <source>
        <dbReference type="Google" id="ProtNLM"/>
    </source>
</evidence>
<reference evidence="2" key="1">
    <citation type="submission" date="2020-11" db="EMBL/GenBank/DDBJ databases">
        <title>Sequencing the genomes of 1000 actinobacteria strains.</title>
        <authorList>
            <person name="Klenk H.-P."/>
        </authorList>
    </citation>
    <scope>NUCLEOTIDE SEQUENCE</scope>
    <source>
        <strain evidence="2">DSM 45356</strain>
    </source>
</reference>
<dbReference type="Proteomes" id="UP000622552">
    <property type="component" value="Unassembled WGS sequence"/>
</dbReference>
<evidence type="ECO:0000256" key="1">
    <source>
        <dbReference type="SAM" id="SignalP"/>
    </source>
</evidence>
<dbReference type="RefSeq" id="WP_197002744.1">
    <property type="nucleotide sequence ID" value="NZ_BONS01000002.1"/>
</dbReference>
<sequence length="359" mass="38531">MRTFLRATLALTVAAGTVALAAAPGRAVTTTKTQIQYILSPHPDDVFEAWSLIQDSTGNYPVFVTLTKGESTGHCTGSKTLNGVAYDLTVPDQCKAARMASLNDWLDDQSDNDGSLDDYLSTMTHYRVTVPAGGTDATGAPAVAGMTGCKPAWTSGGCAGGNPNANTPVPDNLNSADGPNVARVVDWWVGATSARVEFDLGDGNLTDMEVLWAVNHVRSNRAAFLPLSNEYGVIAAGYSNLTHQYTACYEYDHHDHRAVQEAVYHNDLIPLSGYHPQWGVTCGSQTTGTGVDPEALPVNGGRANRISDLHYSQNMTPGSGYFQSRFGWLSDPGPDWASGPDPAGNVLFSQWNYFWKRYA</sequence>
<gene>
    <name evidence="2" type="ORF">IW245_001857</name>
</gene>
<evidence type="ECO:0000313" key="3">
    <source>
        <dbReference type="Proteomes" id="UP000622552"/>
    </source>
</evidence>
<dbReference type="AlphaFoldDB" id="A0A8J7G8I5"/>
<proteinExistence type="predicted"/>
<accession>A0A8J7G8I5</accession>
<dbReference type="EMBL" id="JADOUF010000001">
    <property type="protein sequence ID" value="MBG6135663.1"/>
    <property type="molecule type" value="Genomic_DNA"/>
</dbReference>
<evidence type="ECO:0000313" key="2">
    <source>
        <dbReference type="EMBL" id="MBG6135663.1"/>
    </source>
</evidence>
<feature type="chain" id="PRO_5035303531" description="GlcNAc-PI de-N-acetylase" evidence="1">
    <location>
        <begin position="22"/>
        <end position="359"/>
    </location>
</feature>